<evidence type="ECO:0000259" key="2">
    <source>
        <dbReference type="PROSITE" id="PS50164"/>
    </source>
</evidence>
<dbReference type="CDD" id="cd10448">
    <property type="entry name" value="GIY-YIG_unchar_3"/>
    <property type="match status" value="1"/>
</dbReference>
<keyword evidence="4" id="KW-1185">Reference proteome</keyword>
<feature type="domain" description="GIY-YIG" evidence="2">
    <location>
        <begin position="2"/>
        <end position="79"/>
    </location>
</feature>
<name>A0ABW5ZRH8_9FLAO</name>
<dbReference type="PANTHER" id="PTHR34477">
    <property type="entry name" value="UPF0213 PROTEIN YHBQ"/>
    <property type="match status" value="1"/>
</dbReference>
<evidence type="ECO:0000313" key="3">
    <source>
        <dbReference type="EMBL" id="MFD2915547.1"/>
    </source>
</evidence>
<sequence>MKHWYVYIMASKPNGVIYIGVTDSIEERVREHKNKIYPKSFTAKYNCESLVYFEAFENGEKASVRERQFKKWKRDWKIKLIEEMNPSWSDISANWNLDNREFRINK</sequence>
<protein>
    <submittedName>
        <fullName evidence="3">GIY-YIG nuclease family protein</fullName>
    </submittedName>
</protein>
<dbReference type="RefSeq" id="WP_194509559.1">
    <property type="nucleotide sequence ID" value="NZ_JADILU010000008.1"/>
</dbReference>
<dbReference type="SUPFAM" id="SSF82771">
    <property type="entry name" value="GIY-YIG endonuclease"/>
    <property type="match status" value="1"/>
</dbReference>
<comment type="similarity">
    <text evidence="1">Belongs to the UPF0213 family.</text>
</comment>
<dbReference type="Gene3D" id="3.40.1440.10">
    <property type="entry name" value="GIY-YIG endonuclease"/>
    <property type="match status" value="1"/>
</dbReference>
<evidence type="ECO:0000256" key="1">
    <source>
        <dbReference type="ARBA" id="ARBA00007435"/>
    </source>
</evidence>
<dbReference type="SMART" id="SM00465">
    <property type="entry name" value="GIYc"/>
    <property type="match status" value="1"/>
</dbReference>
<gene>
    <name evidence="3" type="ORF">ACFS29_07855</name>
</gene>
<dbReference type="PROSITE" id="PS50164">
    <property type="entry name" value="GIY_YIG"/>
    <property type="match status" value="1"/>
</dbReference>
<dbReference type="InterPro" id="IPR050190">
    <property type="entry name" value="UPF0213_domain"/>
</dbReference>
<dbReference type="PANTHER" id="PTHR34477:SF5">
    <property type="entry name" value="BSL5627 PROTEIN"/>
    <property type="match status" value="1"/>
</dbReference>
<evidence type="ECO:0000313" key="4">
    <source>
        <dbReference type="Proteomes" id="UP001597548"/>
    </source>
</evidence>
<organism evidence="3 4">
    <name type="scientific">Psychroserpens luteus</name>
    <dbReference type="NCBI Taxonomy" id="1434066"/>
    <lineage>
        <taxon>Bacteria</taxon>
        <taxon>Pseudomonadati</taxon>
        <taxon>Bacteroidota</taxon>
        <taxon>Flavobacteriia</taxon>
        <taxon>Flavobacteriales</taxon>
        <taxon>Flavobacteriaceae</taxon>
        <taxon>Psychroserpens</taxon>
    </lineage>
</organism>
<accession>A0ABW5ZRH8</accession>
<dbReference type="InterPro" id="IPR000305">
    <property type="entry name" value="GIY-YIG_endonuc"/>
</dbReference>
<dbReference type="EMBL" id="JBHUOS010000007">
    <property type="protein sequence ID" value="MFD2915547.1"/>
    <property type="molecule type" value="Genomic_DNA"/>
</dbReference>
<comment type="caution">
    <text evidence="3">The sequence shown here is derived from an EMBL/GenBank/DDBJ whole genome shotgun (WGS) entry which is preliminary data.</text>
</comment>
<proteinExistence type="inferred from homology"/>
<dbReference type="Pfam" id="PF01541">
    <property type="entry name" value="GIY-YIG"/>
    <property type="match status" value="1"/>
</dbReference>
<dbReference type="InterPro" id="IPR035901">
    <property type="entry name" value="GIY-YIG_endonuc_sf"/>
</dbReference>
<reference evidence="4" key="1">
    <citation type="journal article" date="2019" name="Int. J. Syst. Evol. Microbiol.">
        <title>The Global Catalogue of Microorganisms (GCM) 10K type strain sequencing project: providing services to taxonomists for standard genome sequencing and annotation.</title>
        <authorList>
            <consortium name="The Broad Institute Genomics Platform"/>
            <consortium name="The Broad Institute Genome Sequencing Center for Infectious Disease"/>
            <person name="Wu L."/>
            <person name="Ma J."/>
        </authorList>
    </citation>
    <scope>NUCLEOTIDE SEQUENCE [LARGE SCALE GENOMIC DNA]</scope>
    <source>
        <strain evidence="4">KCTC 32514</strain>
    </source>
</reference>
<dbReference type="Proteomes" id="UP001597548">
    <property type="component" value="Unassembled WGS sequence"/>
</dbReference>